<dbReference type="STRING" id="419005.HMPREF1860_00825"/>
<dbReference type="EMBL" id="LSDL01000036">
    <property type="protein sequence ID" value="KXB78902.1"/>
    <property type="molecule type" value="Genomic_DNA"/>
</dbReference>
<evidence type="ECO:0000313" key="6">
    <source>
        <dbReference type="Proteomes" id="UP000070531"/>
    </source>
</evidence>
<comment type="caution">
    <text evidence="5">The sequence shown here is derived from an EMBL/GenBank/DDBJ whole genome shotgun (WGS) entry which is preliminary data.</text>
</comment>
<dbReference type="SUPFAM" id="SSF116734">
    <property type="entry name" value="DNA methylase specificity domain"/>
    <property type="match status" value="2"/>
</dbReference>
<comment type="similarity">
    <text evidence="1">Belongs to the type-I restriction system S methylase family.</text>
</comment>
<evidence type="ECO:0000259" key="4">
    <source>
        <dbReference type="Pfam" id="PF01420"/>
    </source>
</evidence>
<organism evidence="5">
    <name type="scientific">Prevotella amnii</name>
    <dbReference type="NCBI Taxonomy" id="419005"/>
    <lineage>
        <taxon>Bacteria</taxon>
        <taxon>Pseudomonadati</taxon>
        <taxon>Bacteroidota</taxon>
        <taxon>Bacteroidia</taxon>
        <taxon>Bacteroidales</taxon>
        <taxon>Prevotellaceae</taxon>
        <taxon>Prevotella</taxon>
    </lineage>
</organism>
<dbReference type="InterPro" id="IPR051212">
    <property type="entry name" value="Type-I_RE_S_subunit"/>
</dbReference>
<dbReference type="GO" id="GO:0003677">
    <property type="term" value="F:DNA binding"/>
    <property type="evidence" value="ECO:0007669"/>
    <property type="project" value="UniProtKB-KW"/>
</dbReference>
<dbReference type="InterPro" id="IPR000055">
    <property type="entry name" value="Restrct_endonuc_typeI_TRD"/>
</dbReference>
<evidence type="ECO:0000256" key="2">
    <source>
        <dbReference type="ARBA" id="ARBA00022747"/>
    </source>
</evidence>
<evidence type="ECO:0000313" key="5">
    <source>
        <dbReference type="EMBL" id="KXB78902.1"/>
    </source>
</evidence>
<dbReference type="AlphaFoldDB" id="A0A134BG20"/>
<dbReference type="GO" id="GO:0009307">
    <property type="term" value="P:DNA restriction-modification system"/>
    <property type="evidence" value="ECO:0007669"/>
    <property type="project" value="UniProtKB-KW"/>
</dbReference>
<dbReference type="PANTHER" id="PTHR43140:SF1">
    <property type="entry name" value="TYPE I RESTRICTION ENZYME ECOKI SPECIFICITY SUBUNIT"/>
    <property type="match status" value="1"/>
</dbReference>
<keyword evidence="2" id="KW-0680">Restriction system</keyword>
<name>A0A134BG20_9BACT</name>
<protein>
    <submittedName>
        <fullName evidence="5">Type I restriction modification DNA specificity domain protein</fullName>
    </submittedName>
</protein>
<evidence type="ECO:0000256" key="1">
    <source>
        <dbReference type="ARBA" id="ARBA00010923"/>
    </source>
</evidence>
<dbReference type="RefSeq" id="WP_060932786.1">
    <property type="nucleotide sequence ID" value="NZ_KQ960500.1"/>
</dbReference>
<feature type="domain" description="Type I restriction modification DNA specificity" evidence="4">
    <location>
        <begin position="64"/>
        <end position="192"/>
    </location>
</feature>
<dbReference type="Pfam" id="PF01420">
    <property type="entry name" value="Methylase_S"/>
    <property type="match status" value="2"/>
</dbReference>
<gene>
    <name evidence="5" type="ORF">HMPREF1860_00825</name>
</gene>
<dbReference type="CDD" id="cd17268">
    <property type="entry name" value="RMtype1_S_Ara36733I_TRD1-CR1_like"/>
    <property type="match status" value="1"/>
</dbReference>
<dbReference type="PATRIC" id="fig|419005.5.peg.826"/>
<accession>A0A134BG20</accession>
<dbReference type="PANTHER" id="PTHR43140">
    <property type="entry name" value="TYPE-1 RESTRICTION ENZYME ECOKI SPECIFICITY PROTEIN"/>
    <property type="match status" value="1"/>
</dbReference>
<proteinExistence type="inferred from homology"/>
<dbReference type="Gene3D" id="3.90.220.20">
    <property type="entry name" value="DNA methylase specificity domains"/>
    <property type="match status" value="2"/>
</dbReference>
<dbReference type="Proteomes" id="UP000070531">
    <property type="component" value="Unassembled WGS sequence"/>
</dbReference>
<evidence type="ECO:0000256" key="3">
    <source>
        <dbReference type="ARBA" id="ARBA00023125"/>
    </source>
</evidence>
<sequence>MSYIEKLLAGTGVEWKVLGEISIQINGMSGVTNKWAEKGNCRFIDYLNAYKHIKIDINQLPFATVKKLNQTELKRGDILFTSASETPDECAISSVIEGEIESGVFLDDHLFGIRINESYKDIIDPTFLNYYFHGPDFRKIVNKAVRGVTRFYISKVDFMKLLVPIPTLAVQRKIVDILDNFTTLEAELEAELDCRKRQYEYYRNQLLSFDMLNRGGQRLNNVTIMSLGELGTFTRGGGLQKKDFTLSGVGCIHYGQIYTYYGTYAKRTKSYVSQEFAQKARKAKNGDLIIATTSENDEDVCKAVAWLGDEEIAVSSDACFYAHTMNPKYVAYYFQTEQFQKQKRCFITGTKVRRVNSNDLAKIKIPVPPLAEQERIASILDKFDTLTNSISEGLPKEIELRRKQYEYYRNQLLSFPEHKATA</sequence>
<feature type="domain" description="Type I restriction modification DNA specificity" evidence="4">
    <location>
        <begin position="222"/>
        <end position="399"/>
    </location>
</feature>
<reference evidence="5 6" key="1">
    <citation type="submission" date="2016-01" db="EMBL/GenBank/DDBJ databases">
        <authorList>
            <person name="Oliw E.H."/>
        </authorList>
    </citation>
    <scope>NUCLEOTIDE SEQUENCE [LARGE SCALE GENOMIC DNA]</scope>
    <source>
        <strain evidence="5 6">DNF00307</strain>
    </source>
</reference>
<keyword evidence="3" id="KW-0238">DNA-binding</keyword>
<dbReference type="InterPro" id="IPR044946">
    <property type="entry name" value="Restrct_endonuc_typeI_TRD_sf"/>
</dbReference>